<dbReference type="EMBL" id="JAVIJP010000100">
    <property type="protein sequence ID" value="KAL3614909.1"/>
    <property type="molecule type" value="Genomic_DNA"/>
</dbReference>
<evidence type="ECO:0000313" key="1">
    <source>
        <dbReference type="EMBL" id="KAL3614909.1"/>
    </source>
</evidence>
<protein>
    <submittedName>
        <fullName evidence="1">Uncharacterized protein</fullName>
    </submittedName>
</protein>
<keyword evidence="2" id="KW-1185">Reference proteome</keyword>
<evidence type="ECO:0000313" key="2">
    <source>
        <dbReference type="Proteomes" id="UP001632038"/>
    </source>
</evidence>
<dbReference type="Proteomes" id="UP001632038">
    <property type="component" value="Unassembled WGS sequence"/>
</dbReference>
<reference evidence="2" key="1">
    <citation type="journal article" date="2024" name="IScience">
        <title>Strigolactones Initiate the Formation of Haustorium-like Structures in Castilleja.</title>
        <authorList>
            <person name="Buerger M."/>
            <person name="Peterson D."/>
            <person name="Chory J."/>
        </authorList>
    </citation>
    <scope>NUCLEOTIDE SEQUENCE [LARGE SCALE GENOMIC DNA]</scope>
</reference>
<accession>A0ABD3BCC7</accession>
<gene>
    <name evidence="1" type="ORF">CASFOL_040570</name>
</gene>
<organism evidence="1 2">
    <name type="scientific">Castilleja foliolosa</name>
    <dbReference type="NCBI Taxonomy" id="1961234"/>
    <lineage>
        <taxon>Eukaryota</taxon>
        <taxon>Viridiplantae</taxon>
        <taxon>Streptophyta</taxon>
        <taxon>Embryophyta</taxon>
        <taxon>Tracheophyta</taxon>
        <taxon>Spermatophyta</taxon>
        <taxon>Magnoliopsida</taxon>
        <taxon>eudicotyledons</taxon>
        <taxon>Gunneridae</taxon>
        <taxon>Pentapetalae</taxon>
        <taxon>asterids</taxon>
        <taxon>lamiids</taxon>
        <taxon>Lamiales</taxon>
        <taxon>Orobanchaceae</taxon>
        <taxon>Pedicularideae</taxon>
        <taxon>Castillejinae</taxon>
        <taxon>Castilleja</taxon>
    </lineage>
</organism>
<dbReference type="AlphaFoldDB" id="A0ABD3BCC7"/>
<proteinExistence type="predicted"/>
<sequence length="68" mass="7896">MAFLISCFNNPKRGNKINDTSVAEARHRLEQQSGEGSEKESKLTRKGDGYYEFWKNTRSVNPTIFHFQ</sequence>
<name>A0ABD3BCC7_9LAMI</name>
<comment type="caution">
    <text evidence="1">The sequence shown here is derived from an EMBL/GenBank/DDBJ whole genome shotgun (WGS) entry which is preliminary data.</text>
</comment>